<comment type="caution">
    <text evidence="1">The sequence shown here is derived from an EMBL/GenBank/DDBJ whole genome shotgun (WGS) entry which is preliminary data.</text>
</comment>
<evidence type="ECO:0000313" key="2">
    <source>
        <dbReference type="Proteomes" id="UP000188605"/>
    </source>
</evidence>
<organism evidence="1 2">
    <name type="scientific">Candidatus Epulonipiscium fishelsonii</name>
    <dbReference type="NCBI Taxonomy" id="77094"/>
    <lineage>
        <taxon>Bacteria</taxon>
        <taxon>Bacillati</taxon>
        <taxon>Bacillota</taxon>
        <taxon>Clostridia</taxon>
        <taxon>Lachnospirales</taxon>
        <taxon>Lachnospiraceae</taxon>
        <taxon>Candidatus Epulonipiscium</taxon>
    </lineage>
</organism>
<protein>
    <submittedName>
        <fullName evidence="1">Uncharacterized protein</fullName>
    </submittedName>
</protein>
<gene>
    <name evidence="1" type="ORF">AN396_12590</name>
</gene>
<dbReference type="EMBL" id="LJDB01000106">
    <property type="protein sequence ID" value="ONI37664.1"/>
    <property type="molecule type" value="Genomic_DNA"/>
</dbReference>
<dbReference type="Proteomes" id="UP000188605">
    <property type="component" value="Unassembled WGS sequence"/>
</dbReference>
<reference evidence="1" key="1">
    <citation type="submission" date="2016-08" db="EMBL/GenBank/DDBJ databases">
        <authorList>
            <person name="Ngugi D.K."/>
            <person name="Miyake S."/>
            <person name="Stingl U."/>
        </authorList>
    </citation>
    <scope>NUCLEOTIDE SEQUENCE</scope>
    <source>
        <strain evidence="1">SCG-B11WGA-EpuloA1</strain>
    </source>
</reference>
<evidence type="ECO:0000313" key="1">
    <source>
        <dbReference type="EMBL" id="ONI37664.1"/>
    </source>
</evidence>
<accession>A0ACC8X769</accession>
<proteinExistence type="predicted"/>
<name>A0ACC8X769_9FIRM</name>
<sequence length="317" mass="38097">MRYLIKKNPKYETRTTTFNMSLQAWEIIQAIQEGYKMENQSVTMGEIINDLIIAHIESVEENMYICQIDGKKYTAKDLFEKFHEHAKQEKLNLKEILNNKWQTMQNDLLTELYVTMYNYVAEVKDEMTIKFKNKCETDFNWKNYIKDVDYEFVNKLENQSGNYYITSCKEQIYTQYLNSIINENFDCLCKKCFEEFSEETIKEKFKELKFILSEEEFEKNVPTTDLNIIVEALSYYDDYKRYNIIHLSLIRLCYEKYILPNLHLLGENEIKEYTNCTDINFCMTFATLMQSLEEKNIISIKMIDFIQFIITLKDNKI</sequence>
<keyword evidence="2" id="KW-1185">Reference proteome</keyword>